<protein>
    <submittedName>
        <fullName evidence="2">Uncharacterized protein</fullName>
    </submittedName>
</protein>
<dbReference type="AlphaFoldDB" id="A0A0H5PYG1"/>
<name>A0A0H5PYG1_9ZZZZ</name>
<sequence>MGGLNWEKATKNAKADKRATGLDLLRNPADEMSEITRLQQARQKKNRPTPRAKLDVVDVAPELAGQAVGEAIQRGRLIDKALTFEERKAAALKRHAEKTGKTLPEPNKPQSKKVQHKADQAEKKQRRAAKAERSKQRAEWRKTLPPEQAEAKINQLKAETKAARKNRVPVDDTPPW</sequence>
<evidence type="ECO:0000313" key="2">
    <source>
        <dbReference type="EMBL" id="CRY94761.1"/>
    </source>
</evidence>
<evidence type="ECO:0000256" key="1">
    <source>
        <dbReference type="SAM" id="MobiDB-lite"/>
    </source>
</evidence>
<organism evidence="2">
    <name type="scientific">uncultured prokaryote</name>
    <dbReference type="NCBI Taxonomy" id="198431"/>
    <lineage>
        <taxon>unclassified sequences</taxon>
        <taxon>environmental samples</taxon>
    </lineage>
</organism>
<feature type="region of interest" description="Disordered" evidence="1">
    <location>
        <begin position="1"/>
        <end position="25"/>
    </location>
</feature>
<dbReference type="EMBL" id="LN853014">
    <property type="protein sequence ID" value="CRY94761.1"/>
    <property type="molecule type" value="Genomic_DNA"/>
</dbReference>
<feature type="compositionally biased region" description="Basic and acidic residues" evidence="1">
    <location>
        <begin position="116"/>
        <end position="144"/>
    </location>
</feature>
<reference evidence="2" key="1">
    <citation type="submission" date="2015-06" db="EMBL/GenBank/DDBJ databases">
        <authorList>
            <person name="Joergensen T."/>
        </authorList>
    </citation>
    <scope>NUCLEOTIDE SEQUENCE</scope>
    <source>
        <plasmid evidence="2">pRGRH0347</plasmid>
    </source>
</reference>
<feature type="region of interest" description="Disordered" evidence="1">
    <location>
        <begin position="89"/>
        <end position="176"/>
    </location>
</feature>
<feature type="compositionally biased region" description="Basic and acidic residues" evidence="1">
    <location>
        <begin position="8"/>
        <end position="20"/>
    </location>
</feature>
<geneLocation type="plasmid" evidence="2">
    <name>pRGRH0347</name>
</geneLocation>
<keyword evidence="2" id="KW-0614">Plasmid</keyword>
<reference evidence="2" key="2">
    <citation type="submission" date="2015-07" db="EMBL/GenBank/DDBJ databases">
        <title>Plasmids, circular viruses and viroids from rat gut.</title>
        <authorList>
            <person name="Jorgensen T.J."/>
            <person name="Hansen M.A."/>
            <person name="Xu Z."/>
            <person name="Tabak M.A."/>
            <person name="Sorensen S.J."/>
            <person name="Hansen L.H."/>
        </authorList>
    </citation>
    <scope>NUCLEOTIDE SEQUENCE</scope>
    <source>
        <plasmid evidence="2">pRGRH0347</plasmid>
    </source>
</reference>
<accession>A0A0H5PYG1</accession>
<proteinExistence type="predicted"/>